<dbReference type="EMBL" id="JACEEZ010023938">
    <property type="protein sequence ID" value="KAG0710733.1"/>
    <property type="molecule type" value="Genomic_DNA"/>
</dbReference>
<evidence type="ECO:0000313" key="2">
    <source>
        <dbReference type="EMBL" id="KAG0710733.1"/>
    </source>
</evidence>
<keyword evidence="3" id="KW-1185">Reference proteome</keyword>
<evidence type="ECO:0000256" key="1">
    <source>
        <dbReference type="SAM" id="MobiDB-lite"/>
    </source>
</evidence>
<organism evidence="2 3">
    <name type="scientific">Chionoecetes opilio</name>
    <name type="common">Atlantic snow crab</name>
    <name type="synonym">Cancer opilio</name>
    <dbReference type="NCBI Taxonomy" id="41210"/>
    <lineage>
        <taxon>Eukaryota</taxon>
        <taxon>Metazoa</taxon>
        <taxon>Ecdysozoa</taxon>
        <taxon>Arthropoda</taxon>
        <taxon>Crustacea</taxon>
        <taxon>Multicrustacea</taxon>
        <taxon>Malacostraca</taxon>
        <taxon>Eumalacostraca</taxon>
        <taxon>Eucarida</taxon>
        <taxon>Decapoda</taxon>
        <taxon>Pleocyemata</taxon>
        <taxon>Brachyura</taxon>
        <taxon>Eubrachyura</taxon>
        <taxon>Majoidea</taxon>
        <taxon>Majidae</taxon>
        <taxon>Chionoecetes</taxon>
    </lineage>
</organism>
<gene>
    <name evidence="2" type="ORF">GWK47_002442</name>
</gene>
<reference evidence="2" key="1">
    <citation type="submission" date="2020-07" db="EMBL/GenBank/DDBJ databases">
        <title>The High-quality genome of the commercially important snow crab, Chionoecetes opilio.</title>
        <authorList>
            <person name="Jeong J.-H."/>
            <person name="Ryu S."/>
        </authorList>
    </citation>
    <scope>NUCLEOTIDE SEQUENCE</scope>
    <source>
        <strain evidence="2">MADBK_172401_WGS</strain>
        <tissue evidence="2">Digestive gland</tissue>
    </source>
</reference>
<sequence length="131" mass="14423">MRLHSSQRKRDRSFLLAQREDEPRGSLGSRDMSLAVKEKKVKEKLESTNRRRAEAEAKVCLELDRSVVLSGSSSAGSSSDSSASAGNSPTRPLRRAHEGNVFNDGDDERPSTSAHTPKRMRASVRKSVLNS</sequence>
<feature type="compositionally biased region" description="Basic residues" evidence="1">
    <location>
        <begin position="1"/>
        <end position="11"/>
    </location>
</feature>
<feature type="region of interest" description="Disordered" evidence="1">
    <location>
        <begin position="70"/>
        <end position="131"/>
    </location>
</feature>
<protein>
    <submittedName>
        <fullName evidence="2">Uncharacterized protein</fullName>
    </submittedName>
</protein>
<dbReference type="AlphaFoldDB" id="A0A8J5BV34"/>
<proteinExistence type="predicted"/>
<feature type="region of interest" description="Disordered" evidence="1">
    <location>
        <begin position="1"/>
        <end position="56"/>
    </location>
</feature>
<dbReference type="Proteomes" id="UP000770661">
    <property type="component" value="Unassembled WGS sequence"/>
</dbReference>
<name>A0A8J5BV34_CHIOP</name>
<evidence type="ECO:0000313" key="3">
    <source>
        <dbReference type="Proteomes" id="UP000770661"/>
    </source>
</evidence>
<comment type="caution">
    <text evidence="2">The sequence shown here is derived from an EMBL/GenBank/DDBJ whole genome shotgun (WGS) entry which is preliminary data.</text>
</comment>
<feature type="compositionally biased region" description="Basic and acidic residues" evidence="1">
    <location>
        <begin position="36"/>
        <end position="56"/>
    </location>
</feature>
<feature type="compositionally biased region" description="Low complexity" evidence="1">
    <location>
        <begin position="70"/>
        <end position="88"/>
    </location>
</feature>
<accession>A0A8J5BV34</accession>